<evidence type="ECO:0008006" key="4">
    <source>
        <dbReference type="Google" id="ProtNLM"/>
    </source>
</evidence>
<reference evidence="2 3" key="1">
    <citation type="submission" date="2018-08" db="EMBL/GenBank/DDBJ databases">
        <title>Genome and evolution of the arbuscular mycorrhizal fungus Diversispora epigaea (formerly Glomus versiforme) and its bacterial endosymbionts.</title>
        <authorList>
            <person name="Sun X."/>
            <person name="Fei Z."/>
            <person name="Harrison M."/>
        </authorList>
    </citation>
    <scope>NUCLEOTIDE SEQUENCE [LARGE SCALE GENOMIC DNA]</scope>
    <source>
        <strain evidence="2 3">IT104</strain>
    </source>
</reference>
<feature type="transmembrane region" description="Helical" evidence="1">
    <location>
        <begin position="64"/>
        <end position="83"/>
    </location>
</feature>
<protein>
    <recommendedName>
        <fullName evidence="4">Serine-threonine/tyrosine-protein kinase catalytic domain-containing protein</fullName>
    </recommendedName>
</protein>
<evidence type="ECO:0000313" key="3">
    <source>
        <dbReference type="Proteomes" id="UP000266861"/>
    </source>
</evidence>
<sequence length="106" mass="12488">MIDFKILKRNSKGVNLQLYIWPSGLSLGYRKSTMEKTWSTRYSIKSLIIILQGYQGEKNIPKQLTLFFGIMIYEIITGFATYYDIPHVKDLARQICKWITTKKFQN</sequence>
<keyword evidence="3" id="KW-1185">Reference proteome</keyword>
<evidence type="ECO:0000313" key="2">
    <source>
        <dbReference type="EMBL" id="RHZ50958.1"/>
    </source>
</evidence>
<dbReference type="AlphaFoldDB" id="A0A397GMK3"/>
<dbReference type="EMBL" id="PQFF01000425">
    <property type="protein sequence ID" value="RHZ50958.1"/>
    <property type="molecule type" value="Genomic_DNA"/>
</dbReference>
<gene>
    <name evidence="2" type="ORF">Glove_487g18</name>
</gene>
<dbReference type="Proteomes" id="UP000266861">
    <property type="component" value="Unassembled WGS sequence"/>
</dbReference>
<comment type="caution">
    <text evidence="2">The sequence shown here is derived from an EMBL/GenBank/DDBJ whole genome shotgun (WGS) entry which is preliminary data.</text>
</comment>
<accession>A0A397GMK3</accession>
<keyword evidence="1" id="KW-0812">Transmembrane</keyword>
<keyword evidence="1" id="KW-1133">Transmembrane helix</keyword>
<keyword evidence="1" id="KW-0472">Membrane</keyword>
<evidence type="ECO:0000256" key="1">
    <source>
        <dbReference type="SAM" id="Phobius"/>
    </source>
</evidence>
<organism evidence="2 3">
    <name type="scientific">Diversispora epigaea</name>
    <dbReference type="NCBI Taxonomy" id="1348612"/>
    <lineage>
        <taxon>Eukaryota</taxon>
        <taxon>Fungi</taxon>
        <taxon>Fungi incertae sedis</taxon>
        <taxon>Mucoromycota</taxon>
        <taxon>Glomeromycotina</taxon>
        <taxon>Glomeromycetes</taxon>
        <taxon>Diversisporales</taxon>
        <taxon>Diversisporaceae</taxon>
        <taxon>Diversispora</taxon>
    </lineage>
</organism>
<proteinExistence type="predicted"/>
<name>A0A397GMK3_9GLOM</name>